<dbReference type="Proteomes" id="UP000071927">
    <property type="component" value="Unassembled WGS sequence"/>
</dbReference>
<dbReference type="AlphaFoldDB" id="A0A139R2Q7"/>
<name>A0A139R2Q7_9STRE</name>
<sequence>MASGTNIAYQSSGTYVITEATGNIETGNNSDTLDDYLEENDYPTLSEYDEQVQDIVDYVNENS</sequence>
<accession>A0A139R2Q7</accession>
<dbReference type="EMBL" id="LQXV01000176">
    <property type="protein sequence ID" value="KXU09062.1"/>
    <property type="molecule type" value="Genomic_DNA"/>
</dbReference>
<proteinExistence type="predicted"/>
<dbReference type="PATRIC" id="fig|315405.12.peg.1240"/>
<evidence type="ECO:0000313" key="2">
    <source>
        <dbReference type="Proteomes" id="UP000071927"/>
    </source>
</evidence>
<reference evidence="1 2" key="1">
    <citation type="submission" date="2016-01" db="EMBL/GenBank/DDBJ databases">
        <title>Highly variable Streptococcus oralis are common among viridans streptococci isolated from primates.</title>
        <authorList>
            <person name="Denapaite D."/>
            <person name="Rieger M."/>
            <person name="Koendgen S."/>
            <person name="Brueckner R."/>
            <person name="Ochigava I."/>
            <person name="Kappeler P."/>
            <person name="Maetz-Rensing K."/>
            <person name="Leendertz F."/>
            <person name="Hakenbeck R."/>
        </authorList>
    </citation>
    <scope>NUCLEOTIDE SEQUENCE [LARGE SCALE GENOMIC DNA]</scope>
    <source>
        <strain evidence="1 2">DD03</strain>
    </source>
</reference>
<gene>
    <name evidence="1" type="ORF">SGADD03_01057</name>
</gene>
<comment type="caution">
    <text evidence="1">The sequence shown here is derived from an EMBL/GenBank/DDBJ whole genome shotgun (WGS) entry which is preliminary data.</text>
</comment>
<organism evidence="1 2">
    <name type="scientific">Streptococcus gallolyticus</name>
    <dbReference type="NCBI Taxonomy" id="315405"/>
    <lineage>
        <taxon>Bacteria</taxon>
        <taxon>Bacillati</taxon>
        <taxon>Bacillota</taxon>
        <taxon>Bacilli</taxon>
        <taxon>Lactobacillales</taxon>
        <taxon>Streptococcaceae</taxon>
        <taxon>Streptococcus</taxon>
    </lineage>
</organism>
<protein>
    <submittedName>
        <fullName evidence="1">Uncharacterized protein</fullName>
    </submittedName>
</protein>
<evidence type="ECO:0000313" key="1">
    <source>
        <dbReference type="EMBL" id="KXU09062.1"/>
    </source>
</evidence>